<feature type="domain" description="Protein kinase" evidence="1">
    <location>
        <begin position="1"/>
        <end position="70"/>
    </location>
</feature>
<dbReference type="PROSITE" id="PS00108">
    <property type="entry name" value="PROTEIN_KINASE_ST"/>
    <property type="match status" value="1"/>
</dbReference>
<protein>
    <recommendedName>
        <fullName evidence="1">Protein kinase domain-containing protein</fullName>
    </recommendedName>
</protein>
<dbReference type="PROSITE" id="PS50011">
    <property type="entry name" value="PROTEIN_KINASE_DOM"/>
    <property type="match status" value="1"/>
</dbReference>
<name>A0A8J5WCG6_ZIZPA</name>
<comment type="caution">
    <text evidence="2">The sequence shown here is derived from an EMBL/GenBank/DDBJ whole genome shotgun (WGS) entry which is preliminary data.</text>
</comment>
<evidence type="ECO:0000313" key="2">
    <source>
        <dbReference type="EMBL" id="KAG8088230.1"/>
    </source>
</evidence>
<dbReference type="InterPro" id="IPR008271">
    <property type="entry name" value="Ser/Thr_kinase_AS"/>
</dbReference>
<reference evidence="2" key="1">
    <citation type="journal article" date="2021" name="bioRxiv">
        <title>Whole Genome Assembly and Annotation of Northern Wild Rice, Zizania palustris L., Supports a Whole Genome Duplication in the Zizania Genus.</title>
        <authorList>
            <person name="Haas M."/>
            <person name="Kono T."/>
            <person name="Macchietto M."/>
            <person name="Millas R."/>
            <person name="McGilp L."/>
            <person name="Shao M."/>
            <person name="Duquette J."/>
            <person name="Hirsch C.N."/>
            <person name="Kimball J."/>
        </authorList>
    </citation>
    <scope>NUCLEOTIDE SEQUENCE</scope>
    <source>
        <tissue evidence="2">Fresh leaf tissue</tissue>
    </source>
</reference>
<organism evidence="2 3">
    <name type="scientific">Zizania palustris</name>
    <name type="common">Northern wild rice</name>
    <dbReference type="NCBI Taxonomy" id="103762"/>
    <lineage>
        <taxon>Eukaryota</taxon>
        <taxon>Viridiplantae</taxon>
        <taxon>Streptophyta</taxon>
        <taxon>Embryophyta</taxon>
        <taxon>Tracheophyta</taxon>
        <taxon>Spermatophyta</taxon>
        <taxon>Magnoliopsida</taxon>
        <taxon>Liliopsida</taxon>
        <taxon>Poales</taxon>
        <taxon>Poaceae</taxon>
        <taxon>BOP clade</taxon>
        <taxon>Oryzoideae</taxon>
        <taxon>Oryzeae</taxon>
        <taxon>Zizaniinae</taxon>
        <taxon>Zizania</taxon>
    </lineage>
</organism>
<reference evidence="2" key="2">
    <citation type="submission" date="2021-02" db="EMBL/GenBank/DDBJ databases">
        <authorList>
            <person name="Kimball J.A."/>
            <person name="Haas M.W."/>
            <person name="Macchietto M."/>
            <person name="Kono T."/>
            <person name="Duquette J."/>
            <person name="Shao M."/>
        </authorList>
    </citation>
    <scope>NUCLEOTIDE SEQUENCE</scope>
    <source>
        <tissue evidence="2">Fresh leaf tissue</tissue>
    </source>
</reference>
<dbReference type="InterPro" id="IPR000719">
    <property type="entry name" value="Prot_kinase_dom"/>
</dbReference>
<dbReference type="GO" id="GO:0004672">
    <property type="term" value="F:protein kinase activity"/>
    <property type="evidence" value="ECO:0007669"/>
    <property type="project" value="InterPro"/>
</dbReference>
<dbReference type="Proteomes" id="UP000729402">
    <property type="component" value="Unassembled WGS sequence"/>
</dbReference>
<sequence length="70" mass="7975">MNRRPLPDAEIRTQMRPLLAGVRVMHGAGLLHHDVKPDNIFVLPRKIRTFRDGDAALRGRLGYFSTVIQL</sequence>
<dbReference type="OrthoDB" id="25592at2759"/>
<gene>
    <name evidence="2" type="ORF">GUJ93_ZPchr0010g9424</name>
</gene>
<evidence type="ECO:0000259" key="1">
    <source>
        <dbReference type="PROSITE" id="PS50011"/>
    </source>
</evidence>
<dbReference type="EMBL" id="JAAALK010000082">
    <property type="protein sequence ID" value="KAG8088230.1"/>
    <property type="molecule type" value="Genomic_DNA"/>
</dbReference>
<keyword evidence="3" id="KW-1185">Reference proteome</keyword>
<accession>A0A8J5WCG6</accession>
<proteinExistence type="predicted"/>
<evidence type="ECO:0000313" key="3">
    <source>
        <dbReference type="Proteomes" id="UP000729402"/>
    </source>
</evidence>
<dbReference type="AlphaFoldDB" id="A0A8J5WCG6"/>
<dbReference type="GO" id="GO:0005524">
    <property type="term" value="F:ATP binding"/>
    <property type="evidence" value="ECO:0007669"/>
    <property type="project" value="InterPro"/>
</dbReference>